<dbReference type="PANTHER" id="PTHR43280">
    <property type="entry name" value="ARAC-FAMILY TRANSCRIPTIONAL REGULATOR"/>
    <property type="match status" value="1"/>
</dbReference>
<dbReference type="PROSITE" id="PS01124">
    <property type="entry name" value="HTH_ARAC_FAMILY_2"/>
    <property type="match status" value="1"/>
</dbReference>
<dbReference type="Gene3D" id="1.10.10.60">
    <property type="entry name" value="Homeodomain-like"/>
    <property type="match status" value="2"/>
</dbReference>
<evidence type="ECO:0000313" key="7">
    <source>
        <dbReference type="Proteomes" id="UP000651977"/>
    </source>
</evidence>
<sequence length="305" mass="35843">MLSYILGIPHNRIYQEYVQNYHMEKVDWHERFDIGPACVEHFLTRERFSKLSTLQVNLAGVSYIRGEYLVCRRAPQEHTVLISMAGEGNLHTPELRHRITANELVILPAGTHYSLSLASHFWRHNWFQFSADVRWYRFPKKAKVIKINSSQNIDKCLKMLLEEERSAHVDPLIESHLTQLLKRYLLQLLKPLKQGEASPLHNLEQQLRASLHYPWTVSQMAQRLSVSEAHCYRLFQREFNCSPKQYLSRLRLEHGSYLLRESRWSIEVIASQLGYQDGFAFAHRFKKSFGVSPGRYRSQHQSAPK</sequence>
<feature type="domain" description="HTH araC/xylS-type" evidence="5">
    <location>
        <begin position="201"/>
        <end position="299"/>
    </location>
</feature>
<reference evidence="7" key="1">
    <citation type="journal article" date="2019" name="Int. J. Syst. Evol. Microbiol.">
        <title>The Global Catalogue of Microorganisms (GCM) 10K type strain sequencing project: providing services to taxonomists for standard genome sequencing and annotation.</title>
        <authorList>
            <consortium name="The Broad Institute Genomics Platform"/>
            <consortium name="The Broad Institute Genome Sequencing Center for Infectious Disease"/>
            <person name="Wu L."/>
            <person name="Ma J."/>
        </authorList>
    </citation>
    <scope>NUCLEOTIDE SEQUENCE [LARGE SCALE GENOMIC DNA]</scope>
    <source>
        <strain evidence="7">CGMCC 1.10131</strain>
    </source>
</reference>
<name>A0ABQ1I6G5_9ALTE</name>
<keyword evidence="4" id="KW-0804">Transcription</keyword>
<evidence type="ECO:0000256" key="1">
    <source>
        <dbReference type="ARBA" id="ARBA00023015"/>
    </source>
</evidence>
<dbReference type="InterPro" id="IPR037923">
    <property type="entry name" value="HTH-like"/>
</dbReference>
<comment type="caution">
    <text evidence="6">The sequence shown here is derived from an EMBL/GenBank/DDBJ whole genome shotgun (WGS) entry which is preliminary data.</text>
</comment>
<proteinExistence type="predicted"/>
<dbReference type="SUPFAM" id="SSF46689">
    <property type="entry name" value="Homeodomain-like"/>
    <property type="match status" value="2"/>
</dbReference>
<evidence type="ECO:0000256" key="3">
    <source>
        <dbReference type="ARBA" id="ARBA00023159"/>
    </source>
</evidence>
<dbReference type="InterPro" id="IPR018060">
    <property type="entry name" value="HTH_AraC"/>
</dbReference>
<protein>
    <submittedName>
        <fullName evidence="6">AraC family transcriptional regulator</fullName>
    </submittedName>
</protein>
<dbReference type="Pfam" id="PF12833">
    <property type="entry name" value="HTH_18"/>
    <property type="match status" value="1"/>
</dbReference>
<gene>
    <name evidence="6" type="ORF">GCM10007414_34210</name>
</gene>
<dbReference type="PROSITE" id="PS00041">
    <property type="entry name" value="HTH_ARAC_FAMILY_1"/>
    <property type="match status" value="1"/>
</dbReference>
<keyword evidence="3" id="KW-0010">Activator</keyword>
<organism evidence="6 7">
    <name type="scientific">Agarivorans gilvus</name>
    <dbReference type="NCBI Taxonomy" id="680279"/>
    <lineage>
        <taxon>Bacteria</taxon>
        <taxon>Pseudomonadati</taxon>
        <taxon>Pseudomonadota</taxon>
        <taxon>Gammaproteobacteria</taxon>
        <taxon>Alteromonadales</taxon>
        <taxon>Alteromonadaceae</taxon>
        <taxon>Agarivorans</taxon>
    </lineage>
</organism>
<dbReference type="Gene3D" id="2.60.120.280">
    <property type="entry name" value="Regulatory protein AraC"/>
    <property type="match status" value="1"/>
</dbReference>
<dbReference type="InterPro" id="IPR009057">
    <property type="entry name" value="Homeodomain-like_sf"/>
</dbReference>
<keyword evidence="1" id="KW-0805">Transcription regulation</keyword>
<dbReference type="Proteomes" id="UP000651977">
    <property type="component" value="Unassembled WGS sequence"/>
</dbReference>
<dbReference type="EMBL" id="BMDY01000025">
    <property type="protein sequence ID" value="GGB17949.1"/>
    <property type="molecule type" value="Genomic_DNA"/>
</dbReference>
<dbReference type="SMART" id="SM00342">
    <property type="entry name" value="HTH_ARAC"/>
    <property type="match status" value="1"/>
</dbReference>
<dbReference type="InterPro" id="IPR020449">
    <property type="entry name" value="Tscrpt_reg_AraC-type_HTH"/>
</dbReference>
<evidence type="ECO:0000259" key="5">
    <source>
        <dbReference type="PROSITE" id="PS01124"/>
    </source>
</evidence>
<accession>A0ABQ1I6G5</accession>
<dbReference type="PRINTS" id="PR00032">
    <property type="entry name" value="HTHARAC"/>
</dbReference>
<dbReference type="InterPro" id="IPR018062">
    <property type="entry name" value="HTH_AraC-typ_CS"/>
</dbReference>
<evidence type="ECO:0000313" key="6">
    <source>
        <dbReference type="EMBL" id="GGB17949.1"/>
    </source>
</evidence>
<dbReference type="Pfam" id="PF02311">
    <property type="entry name" value="AraC_binding"/>
    <property type="match status" value="1"/>
</dbReference>
<evidence type="ECO:0000256" key="2">
    <source>
        <dbReference type="ARBA" id="ARBA00023125"/>
    </source>
</evidence>
<dbReference type="InterPro" id="IPR003313">
    <property type="entry name" value="AraC-bd"/>
</dbReference>
<keyword evidence="2" id="KW-0238">DNA-binding</keyword>
<keyword evidence="7" id="KW-1185">Reference proteome</keyword>
<evidence type="ECO:0000256" key="4">
    <source>
        <dbReference type="ARBA" id="ARBA00023163"/>
    </source>
</evidence>
<dbReference type="PANTHER" id="PTHR43280:SF2">
    <property type="entry name" value="HTH-TYPE TRANSCRIPTIONAL REGULATOR EXSA"/>
    <property type="match status" value="1"/>
</dbReference>
<dbReference type="SUPFAM" id="SSF51215">
    <property type="entry name" value="Regulatory protein AraC"/>
    <property type="match status" value="1"/>
</dbReference>